<keyword evidence="1" id="KW-1133">Transmembrane helix</keyword>
<dbReference type="AlphaFoldDB" id="A0A2S4ZXR7"/>
<comment type="caution">
    <text evidence="2">The sequence shown here is derived from an EMBL/GenBank/DDBJ whole genome shotgun (WGS) entry which is preliminary data.</text>
</comment>
<keyword evidence="1" id="KW-0812">Transmembrane</keyword>
<protein>
    <recommendedName>
        <fullName evidence="4">Glycosyl-4,4'-diaponeurosporenoate acyltransferase</fullName>
    </recommendedName>
</protein>
<evidence type="ECO:0000313" key="3">
    <source>
        <dbReference type="Proteomes" id="UP000236893"/>
    </source>
</evidence>
<feature type="transmembrane region" description="Helical" evidence="1">
    <location>
        <begin position="15"/>
        <end position="35"/>
    </location>
</feature>
<evidence type="ECO:0008006" key="4">
    <source>
        <dbReference type="Google" id="ProtNLM"/>
    </source>
</evidence>
<keyword evidence="1" id="KW-0472">Membrane</keyword>
<sequence>MEKEISLKAKNTPQLWILLSANILIVCGIFLPIHFKELTYKFDIILILRGLGASIAPLILFLLNGLLSSNQKAVLVFWKLKHPLPGSEAFSKLSKEDTRVDRKRLKDIHGPLPKNPSEQNKLWYKIYKKNSLDIVISESHRAFLLARDLASLCFLFVVFIGLPILVIENWPINIYYFSFLVVQYIIVVIGAQNRGRRFVTNVLAIETK</sequence>
<organism evidence="2 3">
    <name type="scientific">Solitalea longa</name>
    <dbReference type="NCBI Taxonomy" id="2079460"/>
    <lineage>
        <taxon>Bacteria</taxon>
        <taxon>Pseudomonadati</taxon>
        <taxon>Bacteroidota</taxon>
        <taxon>Sphingobacteriia</taxon>
        <taxon>Sphingobacteriales</taxon>
        <taxon>Sphingobacteriaceae</taxon>
        <taxon>Solitalea</taxon>
    </lineage>
</organism>
<evidence type="ECO:0000313" key="2">
    <source>
        <dbReference type="EMBL" id="POY34712.1"/>
    </source>
</evidence>
<evidence type="ECO:0000256" key="1">
    <source>
        <dbReference type="SAM" id="Phobius"/>
    </source>
</evidence>
<dbReference type="EMBL" id="PQVF01000020">
    <property type="protein sequence ID" value="POY34712.1"/>
    <property type="molecule type" value="Genomic_DNA"/>
</dbReference>
<proteinExistence type="predicted"/>
<reference evidence="2 3" key="1">
    <citation type="submission" date="2018-01" db="EMBL/GenBank/DDBJ databases">
        <authorList>
            <person name="Gaut B.S."/>
            <person name="Morton B.R."/>
            <person name="Clegg M.T."/>
            <person name="Duvall M.R."/>
        </authorList>
    </citation>
    <scope>NUCLEOTIDE SEQUENCE [LARGE SCALE GENOMIC DNA]</scope>
    <source>
        <strain evidence="2 3">HR-AV</strain>
    </source>
</reference>
<keyword evidence="3" id="KW-1185">Reference proteome</keyword>
<accession>A0A2S4ZXR7</accession>
<feature type="transmembrane region" description="Helical" evidence="1">
    <location>
        <begin position="173"/>
        <end position="191"/>
    </location>
</feature>
<dbReference type="Proteomes" id="UP000236893">
    <property type="component" value="Unassembled WGS sequence"/>
</dbReference>
<gene>
    <name evidence="2" type="ORF">C3K47_18945</name>
</gene>
<feature type="transmembrane region" description="Helical" evidence="1">
    <location>
        <begin position="47"/>
        <end position="67"/>
    </location>
</feature>
<feature type="transmembrane region" description="Helical" evidence="1">
    <location>
        <begin position="149"/>
        <end position="167"/>
    </location>
</feature>
<name>A0A2S4ZXR7_9SPHI</name>
<dbReference type="RefSeq" id="WP_103790736.1">
    <property type="nucleotide sequence ID" value="NZ_PQVF01000020.1"/>
</dbReference>
<dbReference type="OrthoDB" id="511803at2"/>